<dbReference type="FunFam" id="3.30.420.10:FF:000063">
    <property type="entry name" value="Retrovirus-related Pol polyprotein from transposon 297-like Protein"/>
    <property type="match status" value="1"/>
</dbReference>
<evidence type="ECO:0000313" key="3">
    <source>
        <dbReference type="EMBL" id="EZA59686.1"/>
    </source>
</evidence>
<gene>
    <name evidence="3" type="ORF">X777_16669</name>
</gene>
<dbReference type="SUPFAM" id="SSF53098">
    <property type="entry name" value="Ribonuclease H-like"/>
    <property type="match status" value="1"/>
</dbReference>
<feature type="domain" description="Integrase catalytic" evidence="2">
    <location>
        <begin position="57"/>
        <end position="170"/>
    </location>
</feature>
<dbReference type="Pfam" id="PF17921">
    <property type="entry name" value="Integrase_H2C2"/>
    <property type="match status" value="1"/>
</dbReference>
<dbReference type="GO" id="GO:0015074">
    <property type="term" value="P:DNA integration"/>
    <property type="evidence" value="ECO:0007669"/>
    <property type="project" value="InterPro"/>
</dbReference>
<dbReference type="OrthoDB" id="7554151at2759"/>
<dbReference type="InterPro" id="IPR041588">
    <property type="entry name" value="Integrase_H2C2"/>
</dbReference>
<evidence type="ECO:0000313" key="4">
    <source>
        <dbReference type="Proteomes" id="UP000053097"/>
    </source>
</evidence>
<dbReference type="EMBL" id="KK107099">
    <property type="protein sequence ID" value="EZA59686.1"/>
    <property type="molecule type" value="Genomic_DNA"/>
</dbReference>
<dbReference type="AlphaFoldDB" id="A0A026WVK0"/>
<proteinExistence type="predicted"/>
<dbReference type="Pfam" id="PF00665">
    <property type="entry name" value="rve"/>
    <property type="match status" value="1"/>
</dbReference>
<keyword evidence="4" id="KW-1185">Reference proteome</keyword>
<dbReference type="Proteomes" id="UP000053097">
    <property type="component" value="Unassembled WGS sequence"/>
</dbReference>
<dbReference type="Gene3D" id="3.30.420.10">
    <property type="entry name" value="Ribonuclease H-like superfamily/Ribonuclease H"/>
    <property type="match status" value="1"/>
</dbReference>
<dbReference type="PANTHER" id="PTHR37984">
    <property type="entry name" value="PROTEIN CBG26694"/>
    <property type="match status" value="1"/>
</dbReference>
<feature type="non-terminal residue" evidence="3">
    <location>
        <position position="1"/>
    </location>
</feature>
<dbReference type="GO" id="GO:0003964">
    <property type="term" value="F:RNA-directed DNA polymerase activity"/>
    <property type="evidence" value="ECO:0007669"/>
    <property type="project" value="UniProtKB-EC"/>
</dbReference>
<dbReference type="InterPro" id="IPR036397">
    <property type="entry name" value="RNaseH_sf"/>
</dbReference>
<dbReference type="InterPro" id="IPR050951">
    <property type="entry name" value="Retrovirus_Pol_polyprotein"/>
</dbReference>
<dbReference type="PROSITE" id="PS50994">
    <property type="entry name" value="INTEGRASE"/>
    <property type="match status" value="1"/>
</dbReference>
<dbReference type="InterPro" id="IPR001584">
    <property type="entry name" value="Integrase_cat-core"/>
</dbReference>
<organism evidence="3 4">
    <name type="scientific">Ooceraea biroi</name>
    <name type="common">Clonal raider ant</name>
    <name type="synonym">Cerapachys biroi</name>
    <dbReference type="NCBI Taxonomy" id="2015173"/>
    <lineage>
        <taxon>Eukaryota</taxon>
        <taxon>Metazoa</taxon>
        <taxon>Ecdysozoa</taxon>
        <taxon>Arthropoda</taxon>
        <taxon>Hexapoda</taxon>
        <taxon>Insecta</taxon>
        <taxon>Pterygota</taxon>
        <taxon>Neoptera</taxon>
        <taxon>Endopterygota</taxon>
        <taxon>Hymenoptera</taxon>
        <taxon>Apocrita</taxon>
        <taxon>Aculeata</taxon>
        <taxon>Formicoidea</taxon>
        <taxon>Formicidae</taxon>
        <taxon>Dorylinae</taxon>
        <taxon>Ooceraea</taxon>
    </lineage>
</organism>
<evidence type="ECO:0000256" key="1">
    <source>
        <dbReference type="ARBA" id="ARBA00012493"/>
    </source>
</evidence>
<dbReference type="PANTHER" id="PTHR37984:SF9">
    <property type="entry name" value="INTEGRASE CATALYTIC DOMAIN-CONTAINING PROTEIN"/>
    <property type="match status" value="1"/>
</dbReference>
<dbReference type="OMA" id="QCIEHRI"/>
<dbReference type="EC" id="2.7.7.49" evidence="1"/>
<evidence type="ECO:0000259" key="2">
    <source>
        <dbReference type="PROSITE" id="PS50994"/>
    </source>
</evidence>
<name>A0A026WVK0_OOCBI</name>
<sequence length="290" mass="34162">RDLLIKVHEGHLGINKCRDRARQSIWWLGLNTQLKHLIESCPQCIEHRINNKDFFVKEAFPDRPWQKVGMDLFKLDVWYIVIMDYYSRYFEFFSLKTLTVAEVISKCKEVFARFGIPEIVRSDCGTQFAFEFRKFAADYDFEHITSSPKYSQSNGAAETAVKIAKSIIKKCKDDIALGFLAYRTTPLDNGFTPAELMFSRKIRSRVPILPRYLGSFKEHNKIKVKEQERKDKQEHNYNKRHRSRKLSKLNVNDLVWVIDIRTYARVVKADRNPNAYVIKMGRGSVLRRNR</sequence>
<dbReference type="STRING" id="2015173.A0A026WVK0"/>
<accession>A0A026WVK0</accession>
<dbReference type="Gene3D" id="1.10.340.70">
    <property type="match status" value="1"/>
</dbReference>
<dbReference type="GO" id="GO:0003676">
    <property type="term" value="F:nucleic acid binding"/>
    <property type="evidence" value="ECO:0007669"/>
    <property type="project" value="InterPro"/>
</dbReference>
<protein>
    <recommendedName>
        <fullName evidence="1">RNA-directed DNA polymerase</fullName>
        <ecNumber evidence="1">2.7.7.49</ecNumber>
    </recommendedName>
</protein>
<dbReference type="InterPro" id="IPR012337">
    <property type="entry name" value="RNaseH-like_sf"/>
</dbReference>
<reference evidence="3 4" key="1">
    <citation type="journal article" date="2014" name="Curr. Biol.">
        <title>The genome of the clonal raider ant Cerapachys biroi.</title>
        <authorList>
            <person name="Oxley P.R."/>
            <person name="Ji L."/>
            <person name="Fetter-Pruneda I."/>
            <person name="McKenzie S.K."/>
            <person name="Li C."/>
            <person name="Hu H."/>
            <person name="Zhang G."/>
            <person name="Kronauer D.J."/>
        </authorList>
    </citation>
    <scope>NUCLEOTIDE SEQUENCE [LARGE SCALE GENOMIC DNA]</scope>
</reference>